<proteinExistence type="predicted"/>
<gene>
    <name evidence="5" type="ORF">BLA29_003461</name>
</gene>
<feature type="compositionally biased region" description="Low complexity" evidence="2">
    <location>
        <begin position="548"/>
        <end position="565"/>
    </location>
</feature>
<feature type="domain" description="Fibronectin type-III" evidence="4">
    <location>
        <begin position="313"/>
        <end position="407"/>
    </location>
</feature>
<dbReference type="Proteomes" id="UP000194236">
    <property type="component" value="Unassembled WGS sequence"/>
</dbReference>
<dbReference type="PANTHER" id="PTHR13817">
    <property type="entry name" value="TITIN"/>
    <property type="match status" value="1"/>
</dbReference>
<dbReference type="InterPro" id="IPR050964">
    <property type="entry name" value="Striated_Muscle_Regulatory"/>
</dbReference>
<dbReference type="CDD" id="cd00063">
    <property type="entry name" value="FN3"/>
    <property type="match status" value="3"/>
</dbReference>
<keyword evidence="1" id="KW-0677">Repeat</keyword>
<feature type="region of interest" description="Disordered" evidence="2">
    <location>
        <begin position="548"/>
        <end position="570"/>
    </location>
</feature>
<feature type="transmembrane region" description="Helical" evidence="3">
    <location>
        <begin position="428"/>
        <end position="453"/>
    </location>
</feature>
<dbReference type="InterPro" id="IPR036179">
    <property type="entry name" value="Ig-like_dom_sf"/>
</dbReference>
<dbReference type="FunFam" id="2.60.40.10:FF:000028">
    <property type="entry name" value="Neuronal cell adhesion molecule"/>
    <property type="match status" value="1"/>
</dbReference>
<keyword evidence="3" id="KW-1133">Transmembrane helix</keyword>
<keyword evidence="3" id="KW-0472">Membrane</keyword>
<dbReference type="Gene3D" id="2.60.40.10">
    <property type="entry name" value="Immunoglobulins"/>
    <property type="match status" value="3"/>
</dbReference>
<organism evidence="5 6">
    <name type="scientific">Euroglyphus maynei</name>
    <name type="common">Mayne's house dust mite</name>
    <dbReference type="NCBI Taxonomy" id="6958"/>
    <lineage>
        <taxon>Eukaryota</taxon>
        <taxon>Metazoa</taxon>
        <taxon>Ecdysozoa</taxon>
        <taxon>Arthropoda</taxon>
        <taxon>Chelicerata</taxon>
        <taxon>Arachnida</taxon>
        <taxon>Acari</taxon>
        <taxon>Acariformes</taxon>
        <taxon>Sarcoptiformes</taxon>
        <taxon>Astigmata</taxon>
        <taxon>Psoroptidia</taxon>
        <taxon>Analgoidea</taxon>
        <taxon>Pyroglyphidae</taxon>
        <taxon>Pyroglyphinae</taxon>
        <taxon>Euroglyphus</taxon>
    </lineage>
</organism>
<evidence type="ECO:0000256" key="2">
    <source>
        <dbReference type="SAM" id="MobiDB-lite"/>
    </source>
</evidence>
<dbReference type="Pfam" id="PF00041">
    <property type="entry name" value="fn3"/>
    <property type="match status" value="2"/>
</dbReference>
<dbReference type="InterPro" id="IPR003961">
    <property type="entry name" value="FN3_dom"/>
</dbReference>
<reference evidence="5 6" key="1">
    <citation type="submission" date="2017-03" db="EMBL/GenBank/DDBJ databases">
        <title>Genome Survey of Euroglyphus maynei.</title>
        <authorList>
            <person name="Arlian L.G."/>
            <person name="Morgan M.S."/>
            <person name="Rider S.D."/>
        </authorList>
    </citation>
    <scope>NUCLEOTIDE SEQUENCE [LARGE SCALE GENOMIC DNA]</scope>
    <source>
        <strain evidence="5">Arlian Lab</strain>
        <tissue evidence="5">Whole body</tissue>
    </source>
</reference>
<dbReference type="GO" id="GO:0045214">
    <property type="term" value="P:sarcomere organization"/>
    <property type="evidence" value="ECO:0007669"/>
    <property type="project" value="TreeGrafter"/>
</dbReference>
<keyword evidence="6" id="KW-1185">Reference proteome</keyword>
<evidence type="ECO:0000313" key="6">
    <source>
        <dbReference type="Proteomes" id="UP000194236"/>
    </source>
</evidence>
<dbReference type="SMART" id="SM00060">
    <property type="entry name" value="FN3"/>
    <property type="match status" value="3"/>
</dbReference>
<name>A0A1Y3BQS9_EURMA</name>
<comment type="caution">
    <text evidence="5">The sequence shown here is derived from an EMBL/GenBank/DDBJ whole genome shotgun (WGS) entry which is preliminary data.</text>
</comment>
<dbReference type="SUPFAM" id="SSF49265">
    <property type="entry name" value="Fibronectin type III"/>
    <property type="match status" value="2"/>
</dbReference>
<evidence type="ECO:0000259" key="4">
    <source>
        <dbReference type="PROSITE" id="PS50853"/>
    </source>
</evidence>
<feature type="domain" description="Fibronectin type-III" evidence="4">
    <location>
        <begin position="58"/>
        <end position="155"/>
    </location>
</feature>
<protein>
    <submittedName>
        <fullName evidence="5">Roundabout-like protein</fullName>
    </submittedName>
</protein>
<evidence type="ECO:0000313" key="5">
    <source>
        <dbReference type="EMBL" id="OTF81515.1"/>
    </source>
</evidence>
<dbReference type="PANTHER" id="PTHR13817:SF172">
    <property type="entry name" value="IG-LIKE DOMAIN-CONTAINING PROTEIN"/>
    <property type="match status" value="1"/>
</dbReference>
<dbReference type="OrthoDB" id="428111at2759"/>
<dbReference type="SUPFAM" id="SSF48726">
    <property type="entry name" value="Immunoglobulin"/>
    <property type="match status" value="1"/>
</dbReference>
<dbReference type="GO" id="GO:0031430">
    <property type="term" value="C:M band"/>
    <property type="evidence" value="ECO:0007669"/>
    <property type="project" value="TreeGrafter"/>
</dbReference>
<dbReference type="AlphaFoldDB" id="A0A1Y3BQS9"/>
<keyword evidence="3" id="KW-0812">Transmembrane</keyword>
<dbReference type="EMBL" id="MUJZ01013266">
    <property type="protein sequence ID" value="OTF81515.1"/>
    <property type="molecule type" value="Genomic_DNA"/>
</dbReference>
<dbReference type="InterPro" id="IPR036116">
    <property type="entry name" value="FN3_sf"/>
</dbReference>
<sequence length="594" mass="66646">MFFFVCLDLQLSDSGEYKCLAYSENGETSWSARLSVVSPHSTNTMFHRMPDPVTYPDAPSRPNILNVTENSVTISWIRTGRDGASPFKGVSIEYFSPDHHNEWIKAAKGIITENDRFTITGLKPGSRYYFLVRSENGHGIGPPSPISYEARTLGSSIMMNSVNNNHNHHHHHMQATRMLDMNDIRKKLDNTIIELKDVRTISSSAVKLFWNVQHGSGNHDYIEGFYIRYRKIDPNQEFNNGGGGGGGSNPEKYSENKYQMHTVYNGGASSYVINNLPKYTTFEFFLVPFYKSIDGRPSNSRIVRTLEGVPSASPTLIQARPISMDSALITWQPPPLQEMNGLLLGYIIFVHGTYTSYNINLTVNSNTTTYLLRNLTSETEYVIQITAFTSVGVGVPSAPLTFIMDPLMMSNDISYNANNQTGLFDSSNVWICVLIISLIILSLIVLLLGFLLFKKRSAIMKKNNENSMLNHRELKSTQNDLFCSRPFDFPKGWQQQNVDNIKPMGAMIKLSPTLITTDNNGYSTVTTDDQAADYADYDYVSQQGENNYESTTYEPYPTTTTTPTTQRNDGDDGPIAYASSIINNQCNGVHNFQI</sequence>
<accession>A0A1Y3BQS9</accession>
<evidence type="ECO:0000256" key="3">
    <source>
        <dbReference type="SAM" id="Phobius"/>
    </source>
</evidence>
<evidence type="ECO:0000256" key="1">
    <source>
        <dbReference type="ARBA" id="ARBA00022737"/>
    </source>
</evidence>
<dbReference type="PROSITE" id="PS50853">
    <property type="entry name" value="FN3"/>
    <property type="match status" value="2"/>
</dbReference>
<dbReference type="InterPro" id="IPR013783">
    <property type="entry name" value="Ig-like_fold"/>
</dbReference>